<evidence type="ECO:0000256" key="1">
    <source>
        <dbReference type="SAM" id="MobiDB-lite"/>
    </source>
</evidence>
<reference evidence="2 3" key="1">
    <citation type="submission" date="2012-12" db="EMBL/GenBank/DDBJ databases">
        <authorList>
            <person name="Sencilo A."/>
            <person name="Jacobs-Sera D."/>
            <person name="Russell D.A."/>
            <person name="Ko C."/>
            <person name="Bowman C.A."/>
            <person name="Atanasova N."/>
            <person name="Osterlund E."/>
            <person name="Oksanen H.M."/>
            <person name="Bamford D.H."/>
            <person name="Hatfull G.F."/>
            <person name="Roine E."/>
            <person name="Hendrix R.W."/>
        </authorList>
    </citation>
    <scope>NUCLEOTIDE SEQUENCE [LARGE SCALE GENOMIC DNA]</scope>
</reference>
<dbReference type="EMBL" id="KC292028">
    <property type="protein sequence ID" value="AGM11793.1"/>
    <property type="molecule type" value="Genomic_DNA"/>
</dbReference>
<organism evidence="2 3">
    <name type="scientific">Haloarcula californiae tailed virus 2</name>
    <dbReference type="NCBI Taxonomy" id="1273747"/>
    <lineage>
        <taxon>Viruses</taxon>
        <taxon>Duplodnaviria</taxon>
        <taxon>Heunggongvirae</taxon>
        <taxon>Uroviricota</taxon>
        <taxon>Caudoviricetes</taxon>
        <taxon>Saparoviridae</taxon>
        <taxon>Samsavirus</taxon>
        <taxon>Samsavirus crystalli</taxon>
        <taxon>Samsavirus HCTV2</taxon>
    </lineage>
</organism>
<protein>
    <submittedName>
        <fullName evidence="2">Uncharacterized protein</fullName>
    </submittedName>
</protein>
<dbReference type="OrthoDB" id="40960at10239"/>
<dbReference type="RefSeq" id="YP_008058381.1">
    <property type="nucleotide sequence ID" value="NC_021319.1"/>
</dbReference>
<evidence type="ECO:0000313" key="2">
    <source>
        <dbReference type="EMBL" id="AGM11793.1"/>
    </source>
</evidence>
<evidence type="ECO:0000313" key="3">
    <source>
        <dbReference type="Proteomes" id="UP000204143"/>
    </source>
</evidence>
<dbReference type="KEGG" id="vg:16193646"/>
<keyword evidence="3" id="KW-1185">Reference proteome</keyword>
<accession>R4TNJ4</accession>
<sequence>MSDSGPAYTVRAYSDLEGARISSAGKDRVLAALEDHDAVVWLEDWLRSEKPLGTLGGARSLYGCTVKAETDSAWCVEQEDGDEVWVPKSCAEVYERHEDGLATDSDSPQQSLREFARE</sequence>
<proteinExistence type="predicted"/>
<dbReference type="Proteomes" id="UP000204143">
    <property type="component" value="Segment"/>
</dbReference>
<name>R4TNJ4_9CAUD</name>
<dbReference type="GeneID" id="16193646"/>
<feature type="region of interest" description="Disordered" evidence="1">
    <location>
        <begin position="98"/>
        <end position="118"/>
    </location>
</feature>
<gene>
    <name evidence="2" type="primary">19</name>
    <name evidence="2" type="ORF">HCTV2_19</name>
</gene>